<reference evidence="3" key="2">
    <citation type="journal article" date="2021" name="PeerJ">
        <title>Extensive microbial diversity within the chicken gut microbiome revealed by metagenomics and culture.</title>
        <authorList>
            <person name="Gilroy R."/>
            <person name="Ravi A."/>
            <person name="Getino M."/>
            <person name="Pursley I."/>
            <person name="Horton D.L."/>
            <person name="Alikhan N.F."/>
            <person name="Baker D."/>
            <person name="Gharbi K."/>
            <person name="Hall N."/>
            <person name="Watson M."/>
            <person name="Adriaenssens E.M."/>
            <person name="Foster-Nyarko E."/>
            <person name="Jarju S."/>
            <person name="Secka A."/>
            <person name="Antonio M."/>
            <person name="Oren A."/>
            <person name="Chaudhuri R.R."/>
            <person name="La Ragione R."/>
            <person name="Hildebrand F."/>
            <person name="Pallen M.J."/>
        </authorList>
    </citation>
    <scope>NUCLEOTIDE SEQUENCE</scope>
    <source>
        <strain evidence="3">B2-22910</strain>
    </source>
</reference>
<feature type="signal peptide" evidence="1">
    <location>
        <begin position="1"/>
        <end position="22"/>
    </location>
</feature>
<feature type="domain" description="Putative beta-lactamase-inhibitor-like PepSY-like" evidence="2">
    <location>
        <begin position="87"/>
        <end position="139"/>
    </location>
</feature>
<reference evidence="3" key="1">
    <citation type="submission" date="2020-10" db="EMBL/GenBank/DDBJ databases">
        <authorList>
            <person name="Gilroy R."/>
        </authorList>
    </citation>
    <scope>NUCLEOTIDE SEQUENCE</scope>
    <source>
        <strain evidence="3">B2-22910</strain>
    </source>
</reference>
<name>A0A9D9IDI0_9BACT</name>
<dbReference type="SUPFAM" id="SSF160574">
    <property type="entry name" value="BT0923-like"/>
    <property type="match status" value="3"/>
</dbReference>
<dbReference type="Proteomes" id="UP000823603">
    <property type="component" value="Unassembled WGS sequence"/>
</dbReference>
<dbReference type="Gene3D" id="3.10.450.360">
    <property type="match status" value="3"/>
</dbReference>
<evidence type="ECO:0000313" key="3">
    <source>
        <dbReference type="EMBL" id="MBO8470200.1"/>
    </source>
</evidence>
<keyword evidence="1" id="KW-0732">Signal</keyword>
<feature type="domain" description="Putative beta-lactamase-inhibitor-like PepSY-like" evidence="2">
    <location>
        <begin position="239"/>
        <end position="297"/>
    </location>
</feature>
<evidence type="ECO:0000256" key="1">
    <source>
        <dbReference type="SAM" id="SignalP"/>
    </source>
</evidence>
<dbReference type="PROSITE" id="PS51257">
    <property type="entry name" value="PROKAR_LIPOPROTEIN"/>
    <property type="match status" value="1"/>
</dbReference>
<dbReference type="EMBL" id="JADIMB010000001">
    <property type="protein sequence ID" value="MBO8470200.1"/>
    <property type="molecule type" value="Genomic_DNA"/>
</dbReference>
<accession>A0A9D9IDI0</accession>
<organism evidence="3 4">
    <name type="scientific">Candidatus Cryptobacteroides faecavium</name>
    <dbReference type="NCBI Taxonomy" id="2840762"/>
    <lineage>
        <taxon>Bacteria</taxon>
        <taxon>Pseudomonadati</taxon>
        <taxon>Bacteroidota</taxon>
        <taxon>Bacteroidia</taxon>
        <taxon>Bacteroidales</taxon>
        <taxon>Candidatus Cryptobacteroides</taxon>
    </lineage>
</organism>
<dbReference type="AlphaFoldDB" id="A0A9D9IDI0"/>
<dbReference type="Pfam" id="PF11396">
    <property type="entry name" value="PepSY_like"/>
    <property type="match status" value="3"/>
</dbReference>
<gene>
    <name evidence="3" type="ORF">IAB82_00190</name>
</gene>
<dbReference type="InterPro" id="IPR021533">
    <property type="entry name" value="PepSY-like"/>
</dbReference>
<sequence>MRKFVFIEAFAAAALLFAACQAEPGPVPGTEDEIVPEVVREAFYSRYPDAVEVSWTVSEGFAVAEFYLFSDRALKSEDAGVSSPDIAWFDILDGTWEMTRSGIEYVSLPQEVRNAFTDSRYSEAPWERSGKVDRLERRDVMSSVSETSPVVVYVIGVTGVLFSDFSPSQTVSVDLYFSQEGVLVDEITGSNDGSYVDRLPQEPSNGIFSYLQENVLSAGGRVIEVDRENGRTEVEAVLDGRRLEIFFDSSENWLYTETGYHRRDIMSGYIPENILAALRSSEHFVSYDYIDDIEYVRASFPEGIRTWWVFEIDSGRNDFDVFVDDSGLIEKPAVGSGDDTGGLPSGGDVLDFINTRYPGARVLGSDYDDGFLEVDIFHDGNKKELKFNAGGEWVSTVWEIRVSELPREVYDAVISGGYTFDDNEVEVLETPSVLCYVVDARSGRREVVLYIGDDGMILSVRHDD</sequence>
<comment type="caution">
    <text evidence="3">The sequence shown here is derived from an EMBL/GenBank/DDBJ whole genome shotgun (WGS) entry which is preliminary data.</text>
</comment>
<proteinExistence type="predicted"/>
<evidence type="ECO:0000313" key="4">
    <source>
        <dbReference type="Proteomes" id="UP000823603"/>
    </source>
</evidence>
<feature type="chain" id="PRO_5038603744" evidence="1">
    <location>
        <begin position="23"/>
        <end position="464"/>
    </location>
</feature>
<protein>
    <submittedName>
        <fullName evidence="3">PepSY-like domain-containing protein</fullName>
    </submittedName>
</protein>
<feature type="domain" description="Putative beta-lactamase-inhibitor-like PepSY-like" evidence="2">
    <location>
        <begin position="376"/>
        <end position="457"/>
    </location>
</feature>
<evidence type="ECO:0000259" key="2">
    <source>
        <dbReference type="Pfam" id="PF11396"/>
    </source>
</evidence>